<feature type="transmembrane region" description="Helical" evidence="6">
    <location>
        <begin position="302"/>
        <end position="320"/>
    </location>
</feature>
<evidence type="ECO:0000256" key="5">
    <source>
        <dbReference type="SAM" id="MobiDB-lite"/>
    </source>
</evidence>
<reference evidence="7 8" key="1">
    <citation type="submission" date="2024-02" db="EMBL/GenBank/DDBJ databases">
        <title>De novo assembly and annotation of 12 fungi associated with fruit tree decline syndrome in Ontario, Canada.</title>
        <authorList>
            <person name="Sulman M."/>
            <person name="Ellouze W."/>
            <person name="Ilyukhin E."/>
        </authorList>
    </citation>
    <scope>NUCLEOTIDE SEQUENCE [LARGE SCALE GENOMIC DNA]</scope>
    <source>
        <strain evidence="7 8">M169</strain>
    </source>
</reference>
<feature type="compositionally biased region" description="Basic and acidic residues" evidence="5">
    <location>
        <begin position="141"/>
        <end position="152"/>
    </location>
</feature>
<feature type="region of interest" description="Disordered" evidence="5">
    <location>
        <begin position="252"/>
        <end position="288"/>
    </location>
</feature>
<gene>
    <name evidence="7" type="ORF">SLS63_011395</name>
</gene>
<evidence type="ECO:0008006" key="9">
    <source>
        <dbReference type="Google" id="ProtNLM"/>
    </source>
</evidence>
<keyword evidence="8" id="KW-1185">Reference proteome</keyword>
<protein>
    <recommendedName>
        <fullName evidence="9">Metal homeostatis protein bsd2</fullName>
    </recommendedName>
</protein>
<evidence type="ECO:0000256" key="2">
    <source>
        <dbReference type="ARBA" id="ARBA00022692"/>
    </source>
</evidence>
<evidence type="ECO:0000256" key="1">
    <source>
        <dbReference type="ARBA" id="ARBA00004141"/>
    </source>
</evidence>
<dbReference type="CDD" id="cd22212">
    <property type="entry name" value="NDFIP-like"/>
    <property type="match status" value="1"/>
</dbReference>
<feature type="compositionally biased region" description="Basic and acidic residues" evidence="5">
    <location>
        <begin position="1"/>
        <end position="10"/>
    </location>
</feature>
<organism evidence="7 8">
    <name type="scientific">Diaporthe eres</name>
    <name type="common">Phomopsis oblonga</name>
    <dbReference type="NCBI Taxonomy" id="83184"/>
    <lineage>
        <taxon>Eukaryota</taxon>
        <taxon>Fungi</taxon>
        <taxon>Dikarya</taxon>
        <taxon>Ascomycota</taxon>
        <taxon>Pezizomycotina</taxon>
        <taxon>Sordariomycetes</taxon>
        <taxon>Sordariomycetidae</taxon>
        <taxon>Diaporthales</taxon>
        <taxon>Diaporthaceae</taxon>
        <taxon>Diaporthe</taxon>
        <taxon>Diaporthe eres species complex</taxon>
    </lineage>
</organism>
<evidence type="ECO:0000313" key="8">
    <source>
        <dbReference type="Proteomes" id="UP001430848"/>
    </source>
</evidence>
<comment type="subcellular location">
    <subcellularLocation>
        <location evidence="1">Membrane</location>
        <topology evidence="1">Multi-pass membrane protein</topology>
    </subcellularLocation>
</comment>
<feature type="region of interest" description="Disordered" evidence="5">
    <location>
        <begin position="1"/>
        <end position="163"/>
    </location>
</feature>
<feature type="compositionally biased region" description="Polar residues" evidence="5">
    <location>
        <begin position="79"/>
        <end position="105"/>
    </location>
</feature>
<feature type="transmembrane region" description="Helical" evidence="6">
    <location>
        <begin position="196"/>
        <end position="217"/>
    </location>
</feature>
<dbReference type="InterPro" id="IPR019325">
    <property type="entry name" value="NEDD4/Bsd2"/>
</dbReference>
<feature type="compositionally biased region" description="Acidic residues" evidence="5">
    <location>
        <begin position="61"/>
        <end position="73"/>
    </location>
</feature>
<evidence type="ECO:0000256" key="6">
    <source>
        <dbReference type="SAM" id="Phobius"/>
    </source>
</evidence>
<comment type="caution">
    <text evidence="7">The sequence shown here is derived from an EMBL/GenBank/DDBJ whole genome shotgun (WGS) entry which is preliminary data.</text>
</comment>
<dbReference type="Proteomes" id="UP001430848">
    <property type="component" value="Unassembled WGS sequence"/>
</dbReference>
<proteinExistence type="predicted"/>
<evidence type="ECO:0000256" key="4">
    <source>
        <dbReference type="ARBA" id="ARBA00023136"/>
    </source>
</evidence>
<dbReference type="PANTHER" id="PTHR13396:SF5">
    <property type="entry name" value="NEDD4 FAMILY INTERACTING PROTEIN"/>
    <property type="match status" value="1"/>
</dbReference>
<feature type="compositionally biased region" description="Polar residues" evidence="5">
    <location>
        <begin position="114"/>
        <end position="139"/>
    </location>
</feature>
<keyword evidence="3 6" id="KW-1133">Transmembrane helix</keyword>
<evidence type="ECO:0000313" key="7">
    <source>
        <dbReference type="EMBL" id="KAK7715639.1"/>
    </source>
</evidence>
<sequence length="355" mass="37163">MSGRYERVNAQDEEDAPFPIAAARTTYSSLPNSPPPSFHSRASSVAPRNRTVQDPTLADAFDADESDSDDEPDDRQRLVRQNTDPVQPAGSSAPYSPVGSSASSLPPQPPRHQPSATATSSNRIFGSGIQNEGVFSNLTAKPERGGTEKEEQPPTYEQAAADSAPPYWETTILAPGLGGIDDVYIDGMPVGSVFSFVWNGMISMSFQLVGFLLTYLLHSTHAAKNGSRAGLGITLIQYGFYMKGSGGSGAGGMGGDDGAGDSGYASPPDPNSHDFDPGSVAGGSGGSGGGSGGISDVASSEWVAYILMIVGWFILIRSVSDYLRARRHEQLVLQSPDRGLGVAIIAEGESSERVV</sequence>
<evidence type="ECO:0000256" key="3">
    <source>
        <dbReference type="ARBA" id="ARBA00022989"/>
    </source>
</evidence>
<keyword evidence="4 6" id="KW-0472">Membrane</keyword>
<feature type="compositionally biased region" description="Gly residues" evidence="5">
    <location>
        <begin position="252"/>
        <end position="261"/>
    </location>
</feature>
<dbReference type="PANTHER" id="PTHR13396">
    <property type="entry name" value="NEDD4 FAMILY INTERACTING PROTEIN 1/2"/>
    <property type="match status" value="1"/>
</dbReference>
<dbReference type="EMBL" id="JAKNSF020000107">
    <property type="protein sequence ID" value="KAK7715639.1"/>
    <property type="molecule type" value="Genomic_DNA"/>
</dbReference>
<keyword evidence="2 6" id="KW-0812">Transmembrane</keyword>
<accession>A0ABR1NUD8</accession>
<dbReference type="Pfam" id="PF10176">
    <property type="entry name" value="NEDD4_Bsd2"/>
    <property type="match status" value="1"/>
</dbReference>
<name>A0ABR1NUD8_DIAER</name>